<name>A0A0E9RV17_ANGAN</name>
<reference evidence="1" key="1">
    <citation type="submission" date="2014-11" db="EMBL/GenBank/DDBJ databases">
        <authorList>
            <person name="Amaro Gonzalez C."/>
        </authorList>
    </citation>
    <scope>NUCLEOTIDE SEQUENCE</scope>
</reference>
<dbReference type="AlphaFoldDB" id="A0A0E9RV17"/>
<protein>
    <submittedName>
        <fullName evidence="1">Uncharacterized protein</fullName>
    </submittedName>
</protein>
<evidence type="ECO:0000313" key="1">
    <source>
        <dbReference type="EMBL" id="JAH33011.1"/>
    </source>
</evidence>
<organism evidence="1">
    <name type="scientific">Anguilla anguilla</name>
    <name type="common">European freshwater eel</name>
    <name type="synonym">Muraena anguilla</name>
    <dbReference type="NCBI Taxonomy" id="7936"/>
    <lineage>
        <taxon>Eukaryota</taxon>
        <taxon>Metazoa</taxon>
        <taxon>Chordata</taxon>
        <taxon>Craniata</taxon>
        <taxon>Vertebrata</taxon>
        <taxon>Euteleostomi</taxon>
        <taxon>Actinopterygii</taxon>
        <taxon>Neopterygii</taxon>
        <taxon>Teleostei</taxon>
        <taxon>Anguilliformes</taxon>
        <taxon>Anguillidae</taxon>
        <taxon>Anguilla</taxon>
    </lineage>
</organism>
<reference evidence="1" key="2">
    <citation type="journal article" date="2015" name="Fish Shellfish Immunol.">
        <title>Early steps in the European eel (Anguilla anguilla)-Vibrio vulnificus interaction in the gills: Role of the RtxA13 toxin.</title>
        <authorList>
            <person name="Callol A."/>
            <person name="Pajuelo D."/>
            <person name="Ebbesson L."/>
            <person name="Teles M."/>
            <person name="MacKenzie S."/>
            <person name="Amaro C."/>
        </authorList>
    </citation>
    <scope>NUCLEOTIDE SEQUENCE</scope>
</reference>
<dbReference type="EMBL" id="GBXM01075566">
    <property type="protein sequence ID" value="JAH33011.1"/>
    <property type="molecule type" value="Transcribed_RNA"/>
</dbReference>
<accession>A0A0E9RV17</accession>
<proteinExistence type="predicted"/>
<sequence>MHNNGKILPISKNVKYFFMWHRYDRTTVLLIMFAFRHHPALLYIR</sequence>